<feature type="non-terminal residue" evidence="1">
    <location>
        <position position="1"/>
    </location>
</feature>
<dbReference type="EMBL" id="CAJVQB010058355">
    <property type="protein sequence ID" value="CAG8838550.1"/>
    <property type="molecule type" value="Genomic_DNA"/>
</dbReference>
<sequence length="39" mass="4581">NAKLICKHLMAILEDNNFNCEEHLPPKLSFKQTDLDHLF</sequence>
<comment type="caution">
    <text evidence="1">The sequence shown here is derived from an EMBL/GenBank/DDBJ whole genome shotgun (WGS) entry which is preliminary data.</text>
</comment>
<accession>A0ABN7WR20</accession>
<evidence type="ECO:0000313" key="1">
    <source>
        <dbReference type="EMBL" id="CAG8838550.1"/>
    </source>
</evidence>
<proteinExistence type="predicted"/>
<keyword evidence="2" id="KW-1185">Reference proteome</keyword>
<gene>
    <name evidence="1" type="ORF">GMARGA_LOCUS34033</name>
</gene>
<protein>
    <submittedName>
        <fullName evidence="1">1549_t:CDS:1</fullName>
    </submittedName>
</protein>
<name>A0ABN7WR20_GIGMA</name>
<reference evidence="1 2" key="1">
    <citation type="submission" date="2021-06" db="EMBL/GenBank/DDBJ databases">
        <authorList>
            <person name="Kallberg Y."/>
            <person name="Tangrot J."/>
            <person name="Rosling A."/>
        </authorList>
    </citation>
    <scope>NUCLEOTIDE SEQUENCE [LARGE SCALE GENOMIC DNA]</scope>
    <source>
        <strain evidence="1 2">120-4 pot B 10/14</strain>
    </source>
</reference>
<dbReference type="Proteomes" id="UP000789901">
    <property type="component" value="Unassembled WGS sequence"/>
</dbReference>
<evidence type="ECO:0000313" key="2">
    <source>
        <dbReference type="Proteomes" id="UP000789901"/>
    </source>
</evidence>
<organism evidence="1 2">
    <name type="scientific">Gigaspora margarita</name>
    <dbReference type="NCBI Taxonomy" id="4874"/>
    <lineage>
        <taxon>Eukaryota</taxon>
        <taxon>Fungi</taxon>
        <taxon>Fungi incertae sedis</taxon>
        <taxon>Mucoromycota</taxon>
        <taxon>Glomeromycotina</taxon>
        <taxon>Glomeromycetes</taxon>
        <taxon>Diversisporales</taxon>
        <taxon>Gigasporaceae</taxon>
        <taxon>Gigaspora</taxon>
    </lineage>
</organism>